<keyword evidence="3" id="KW-1185">Reference proteome</keyword>
<feature type="domain" description="Integrase catalytic" evidence="1">
    <location>
        <begin position="1"/>
        <end position="142"/>
    </location>
</feature>
<evidence type="ECO:0000313" key="2">
    <source>
        <dbReference type="EMBL" id="BES89885.1"/>
    </source>
</evidence>
<organism evidence="2 3">
    <name type="scientific">Nesidiocoris tenuis</name>
    <dbReference type="NCBI Taxonomy" id="355587"/>
    <lineage>
        <taxon>Eukaryota</taxon>
        <taxon>Metazoa</taxon>
        <taxon>Ecdysozoa</taxon>
        <taxon>Arthropoda</taxon>
        <taxon>Hexapoda</taxon>
        <taxon>Insecta</taxon>
        <taxon>Pterygota</taxon>
        <taxon>Neoptera</taxon>
        <taxon>Paraneoptera</taxon>
        <taxon>Hemiptera</taxon>
        <taxon>Heteroptera</taxon>
        <taxon>Panheteroptera</taxon>
        <taxon>Cimicomorpha</taxon>
        <taxon>Miridae</taxon>
        <taxon>Dicyphina</taxon>
        <taxon>Nesidiocoris</taxon>
    </lineage>
</organism>
<dbReference type="InterPro" id="IPR001584">
    <property type="entry name" value="Integrase_cat-core"/>
</dbReference>
<name>A0ABN7AC90_9HEMI</name>
<dbReference type="InterPro" id="IPR036397">
    <property type="entry name" value="RNaseH_sf"/>
</dbReference>
<dbReference type="PANTHER" id="PTHR37984:SF5">
    <property type="entry name" value="PROTEIN NYNRIN-LIKE"/>
    <property type="match status" value="1"/>
</dbReference>
<dbReference type="EMBL" id="AP028910">
    <property type="protein sequence ID" value="BES89885.1"/>
    <property type="molecule type" value="Genomic_DNA"/>
</dbReference>
<dbReference type="Pfam" id="PF00665">
    <property type="entry name" value="rve"/>
    <property type="match status" value="1"/>
</dbReference>
<dbReference type="Gene3D" id="3.30.420.10">
    <property type="entry name" value="Ribonuclease H-like superfamily/Ribonuclease H"/>
    <property type="match status" value="1"/>
</dbReference>
<evidence type="ECO:0000259" key="1">
    <source>
        <dbReference type="PROSITE" id="PS50994"/>
    </source>
</evidence>
<gene>
    <name evidence="2" type="ORF">NTJ_02692</name>
</gene>
<dbReference type="PANTHER" id="PTHR37984">
    <property type="entry name" value="PROTEIN CBG26694"/>
    <property type="match status" value="1"/>
</dbReference>
<sequence>MDYAGPFLGHYFFIVVDGKTNRPEVFVEKRAPTSTITIRFLQDVISRHGIPDQLVSDNAAIFKSAEFITFCKSRGIRQRFIAPGHPATNDQLERYGSTIKNKLKKMSVEGSLQENLLQLLFRYRTTPSVSGETPAEKLYGRNLRTKLDLLKPKEKVLKFPHSLGIKHFQVGERVQSRNYNFSKVFSRI</sequence>
<proteinExistence type="predicted"/>
<reference evidence="2 3" key="1">
    <citation type="submission" date="2023-09" db="EMBL/GenBank/DDBJ databases">
        <title>Nesidiocoris tenuis whole genome shotgun sequence.</title>
        <authorList>
            <person name="Shibata T."/>
            <person name="Shimoda M."/>
            <person name="Kobayashi T."/>
            <person name="Uehara T."/>
        </authorList>
    </citation>
    <scope>NUCLEOTIDE SEQUENCE [LARGE SCALE GENOMIC DNA]</scope>
    <source>
        <strain evidence="2 3">Japan</strain>
    </source>
</reference>
<evidence type="ECO:0000313" key="3">
    <source>
        <dbReference type="Proteomes" id="UP001307889"/>
    </source>
</evidence>
<dbReference type="PROSITE" id="PS50994">
    <property type="entry name" value="INTEGRASE"/>
    <property type="match status" value="1"/>
</dbReference>
<protein>
    <submittedName>
        <fullName evidence="2">Retrotransposon protein</fullName>
    </submittedName>
</protein>
<dbReference type="SUPFAM" id="SSF53098">
    <property type="entry name" value="Ribonuclease H-like"/>
    <property type="match status" value="1"/>
</dbReference>
<dbReference type="InterPro" id="IPR012337">
    <property type="entry name" value="RNaseH-like_sf"/>
</dbReference>
<dbReference type="InterPro" id="IPR050951">
    <property type="entry name" value="Retrovirus_Pol_polyprotein"/>
</dbReference>
<dbReference type="Proteomes" id="UP001307889">
    <property type="component" value="Chromosome 2"/>
</dbReference>
<accession>A0ABN7AC90</accession>